<dbReference type="SUPFAM" id="SSF53335">
    <property type="entry name" value="S-adenosyl-L-methionine-dependent methyltransferases"/>
    <property type="match status" value="1"/>
</dbReference>
<protein>
    <submittedName>
        <fullName evidence="2">Class I SAM-dependent methyltransferase</fullName>
    </submittedName>
</protein>
<dbReference type="Pfam" id="PF13649">
    <property type="entry name" value="Methyltransf_25"/>
    <property type="match status" value="1"/>
</dbReference>
<dbReference type="RefSeq" id="WP_265145054.1">
    <property type="nucleotide sequence ID" value="NZ_JAPCHZ010000006.1"/>
</dbReference>
<organism evidence="2 3">
    <name type="scientific">Kaistella yananensis</name>
    <dbReference type="NCBI Taxonomy" id="2989820"/>
    <lineage>
        <taxon>Bacteria</taxon>
        <taxon>Pseudomonadati</taxon>
        <taxon>Bacteroidota</taxon>
        <taxon>Flavobacteriia</taxon>
        <taxon>Flavobacteriales</taxon>
        <taxon>Weeksellaceae</taxon>
        <taxon>Chryseobacterium group</taxon>
        <taxon>Kaistella</taxon>
    </lineage>
</organism>
<dbReference type="GO" id="GO:0032259">
    <property type="term" value="P:methylation"/>
    <property type="evidence" value="ECO:0007669"/>
    <property type="project" value="UniProtKB-KW"/>
</dbReference>
<comment type="caution">
    <text evidence="2">The sequence shown here is derived from an EMBL/GenBank/DDBJ whole genome shotgun (WGS) entry which is preliminary data.</text>
</comment>
<dbReference type="CDD" id="cd02440">
    <property type="entry name" value="AdoMet_MTases"/>
    <property type="match status" value="1"/>
</dbReference>
<sequence>MNQQNFWNQRYADEHYAYGTLPNDYLKEKSADLRPGKILLPAEGEGRNAVFMAKMGWEVEAFDQSTAGKNKALLLAEQYDVKISYTISHVENIRYPENSFDALALIFAHFPGENRRSYHRKLSRFLKPGGHLIIEGFSKEHTTFQKFNPKAGGPRDATMLYNIEELKKDFNDFEFIEATEEKVVLAEGEFHQGEASVIRIFAIKK</sequence>
<dbReference type="EMBL" id="JAPCHZ010000006">
    <property type="protein sequence ID" value="MCW4452980.1"/>
    <property type="molecule type" value="Genomic_DNA"/>
</dbReference>
<keyword evidence="2" id="KW-0808">Transferase</keyword>
<keyword evidence="3" id="KW-1185">Reference proteome</keyword>
<accession>A0ABT3JQB2</accession>
<evidence type="ECO:0000313" key="3">
    <source>
        <dbReference type="Proteomes" id="UP001209107"/>
    </source>
</evidence>
<keyword evidence="2" id="KW-0489">Methyltransferase</keyword>
<dbReference type="Gene3D" id="3.40.50.150">
    <property type="entry name" value="Vaccinia Virus protein VP39"/>
    <property type="match status" value="1"/>
</dbReference>
<dbReference type="InterPro" id="IPR029063">
    <property type="entry name" value="SAM-dependent_MTases_sf"/>
</dbReference>
<dbReference type="InterPro" id="IPR041698">
    <property type="entry name" value="Methyltransf_25"/>
</dbReference>
<evidence type="ECO:0000259" key="1">
    <source>
        <dbReference type="Pfam" id="PF13649"/>
    </source>
</evidence>
<proteinExistence type="predicted"/>
<name>A0ABT3JQB2_9FLAO</name>
<dbReference type="GO" id="GO:0008168">
    <property type="term" value="F:methyltransferase activity"/>
    <property type="evidence" value="ECO:0007669"/>
    <property type="project" value="UniProtKB-KW"/>
</dbReference>
<reference evidence="2 3" key="1">
    <citation type="submission" date="2022-10" db="EMBL/GenBank/DDBJ databases">
        <title>Kaistella sp. BT-6-1-3.</title>
        <authorList>
            <person name="Ai J."/>
            <person name="Deng Z."/>
        </authorList>
    </citation>
    <scope>NUCLEOTIDE SEQUENCE [LARGE SCALE GENOMIC DNA]</scope>
    <source>
        <strain evidence="2 3">BT6-1-3</strain>
    </source>
</reference>
<evidence type="ECO:0000313" key="2">
    <source>
        <dbReference type="EMBL" id="MCW4452980.1"/>
    </source>
</evidence>
<feature type="domain" description="Methyltransferase" evidence="1">
    <location>
        <begin position="42"/>
        <end position="130"/>
    </location>
</feature>
<dbReference type="Proteomes" id="UP001209107">
    <property type="component" value="Unassembled WGS sequence"/>
</dbReference>
<gene>
    <name evidence="2" type="ORF">OK344_12280</name>
</gene>